<feature type="compositionally biased region" description="Basic and acidic residues" evidence="1">
    <location>
        <begin position="1"/>
        <end position="24"/>
    </location>
</feature>
<protein>
    <submittedName>
        <fullName evidence="2">Uncharacterized protein</fullName>
    </submittedName>
</protein>
<proteinExistence type="predicted"/>
<feature type="compositionally biased region" description="Basic and acidic residues" evidence="1">
    <location>
        <begin position="54"/>
        <end position="76"/>
    </location>
</feature>
<dbReference type="EMBL" id="FOBB01000005">
    <property type="protein sequence ID" value="SEM60259.1"/>
    <property type="molecule type" value="Genomic_DNA"/>
</dbReference>
<keyword evidence="3" id="KW-1185">Reference proteome</keyword>
<accession>A0A1H7ZRX2</accession>
<dbReference type="RefSeq" id="WP_089916306.1">
    <property type="nucleotide sequence ID" value="NZ_FOBB01000005.1"/>
</dbReference>
<dbReference type="Proteomes" id="UP000198984">
    <property type="component" value="Unassembled WGS sequence"/>
</dbReference>
<name>A0A1H7ZRX2_9BACT</name>
<dbReference type="OrthoDB" id="678433at2"/>
<feature type="region of interest" description="Disordered" evidence="1">
    <location>
        <begin position="1"/>
        <end position="76"/>
    </location>
</feature>
<dbReference type="AlphaFoldDB" id="A0A1H7ZRX2"/>
<evidence type="ECO:0000313" key="2">
    <source>
        <dbReference type="EMBL" id="SEM60259.1"/>
    </source>
</evidence>
<sequence length="76" mass="8537">MVQDDPKKLDPKKKPQDSTLKPDPETTGPEPQEHMEGPVSSLVKKVGEVMGDNDQDKDANKDAIDRTEEKDNKKKH</sequence>
<organism evidence="2 3">
    <name type="scientific">Chitinophaga rupis</name>
    <dbReference type="NCBI Taxonomy" id="573321"/>
    <lineage>
        <taxon>Bacteria</taxon>
        <taxon>Pseudomonadati</taxon>
        <taxon>Bacteroidota</taxon>
        <taxon>Chitinophagia</taxon>
        <taxon>Chitinophagales</taxon>
        <taxon>Chitinophagaceae</taxon>
        <taxon>Chitinophaga</taxon>
    </lineage>
</organism>
<gene>
    <name evidence="2" type="ORF">SAMN04488505_105156</name>
</gene>
<evidence type="ECO:0000313" key="3">
    <source>
        <dbReference type="Proteomes" id="UP000198984"/>
    </source>
</evidence>
<reference evidence="2 3" key="1">
    <citation type="submission" date="2016-10" db="EMBL/GenBank/DDBJ databases">
        <authorList>
            <person name="de Groot N.N."/>
        </authorList>
    </citation>
    <scope>NUCLEOTIDE SEQUENCE [LARGE SCALE GENOMIC DNA]</scope>
    <source>
        <strain evidence="2 3">DSM 21039</strain>
    </source>
</reference>
<evidence type="ECO:0000256" key="1">
    <source>
        <dbReference type="SAM" id="MobiDB-lite"/>
    </source>
</evidence>